<name>A0A4R3KVY9_9FIRM</name>
<protein>
    <submittedName>
        <fullName evidence="1">Uncharacterized protein</fullName>
    </submittedName>
</protein>
<gene>
    <name evidence="1" type="ORF">EDD65_10688</name>
</gene>
<dbReference type="AlphaFoldDB" id="A0A4R3KVY9"/>
<evidence type="ECO:0000313" key="1">
    <source>
        <dbReference type="EMBL" id="TCS89422.1"/>
    </source>
</evidence>
<evidence type="ECO:0000313" key="2">
    <source>
        <dbReference type="Proteomes" id="UP000294567"/>
    </source>
</evidence>
<organism evidence="1 2">
    <name type="scientific">Keratinibaculum paraultunense</name>
    <dbReference type="NCBI Taxonomy" id="1278232"/>
    <lineage>
        <taxon>Bacteria</taxon>
        <taxon>Bacillati</taxon>
        <taxon>Bacillota</taxon>
        <taxon>Tissierellia</taxon>
        <taxon>Tissierellales</taxon>
        <taxon>Tepidimicrobiaceae</taxon>
        <taxon>Keratinibaculum</taxon>
    </lineage>
</organism>
<dbReference type="Proteomes" id="UP000294567">
    <property type="component" value="Unassembled WGS sequence"/>
</dbReference>
<comment type="caution">
    <text evidence="1">The sequence shown here is derived from an EMBL/GenBank/DDBJ whole genome shotgun (WGS) entry which is preliminary data.</text>
</comment>
<reference evidence="1 2" key="1">
    <citation type="submission" date="2019-03" db="EMBL/GenBank/DDBJ databases">
        <title>Genomic Encyclopedia of Type Strains, Phase IV (KMG-IV): sequencing the most valuable type-strain genomes for metagenomic binning, comparative biology and taxonomic classification.</title>
        <authorList>
            <person name="Goeker M."/>
        </authorList>
    </citation>
    <scope>NUCLEOTIDE SEQUENCE [LARGE SCALE GENOMIC DNA]</scope>
    <source>
        <strain evidence="1 2">DSM 26752</strain>
    </source>
</reference>
<keyword evidence="2" id="KW-1185">Reference proteome</keyword>
<sequence length="274" mass="31957">MVLERGTRSLCIDCDRVFYQCSNKANVLDIEIPLNNIEKIRFKQGFIVDGTLRIYDIDDDPNYKNVMFEIKIPFEARSKDGTIYKGVSPNIKQNIVIIDGKYEELQFKLEIDTRSYVLGDITTIENESYFSFETCITISIVKKVQILIPYLEYFPEFDPCLEFKDYICDEFYKKPFPQFYPPQYKKGYIWIRKDIGVRKIDDVIIHGQIYKNGKNGFVEGAIVEAFCTDEEEKFEYINHTYSNKDGYYMLNIPSKFEGKVITIMVSKGSISPSG</sequence>
<proteinExistence type="predicted"/>
<dbReference type="EMBL" id="SMAE01000006">
    <property type="protein sequence ID" value="TCS89422.1"/>
    <property type="molecule type" value="Genomic_DNA"/>
</dbReference>
<accession>A0A4R3KVY9</accession>
<dbReference type="RefSeq" id="WP_211333322.1">
    <property type="nucleotide sequence ID" value="NZ_SMAE01000006.1"/>
</dbReference>